<dbReference type="SUPFAM" id="SSF56645">
    <property type="entry name" value="Acyl-CoA dehydrogenase NM domain-like"/>
    <property type="match status" value="1"/>
</dbReference>
<dbReference type="Gene3D" id="2.40.110.10">
    <property type="entry name" value="Butyryl-CoA Dehydrogenase, subunit A, domain 2"/>
    <property type="match status" value="1"/>
</dbReference>
<proteinExistence type="predicted"/>
<dbReference type="Pfam" id="PF02771">
    <property type="entry name" value="Acyl-CoA_dh_N"/>
    <property type="match status" value="1"/>
</dbReference>
<dbReference type="InterPro" id="IPR009100">
    <property type="entry name" value="AcylCoA_DH/oxidase_NM_dom_sf"/>
</dbReference>
<dbReference type="InterPro" id="IPR013786">
    <property type="entry name" value="AcylCoA_DH/ox_N"/>
</dbReference>
<feature type="domain" description="Acyl-CoA dehydrogenase C-terminal" evidence="4">
    <location>
        <begin position="266"/>
        <end position="399"/>
    </location>
</feature>
<keyword evidence="1" id="KW-0560">Oxidoreductase</keyword>
<keyword evidence="6" id="KW-1185">Reference proteome</keyword>
<dbReference type="InterPro" id="IPR013107">
    <property type="entry name" value="Acyl-CoA_DH_C"/>
</dbReference>
<dbReference type="PANTHER" id="PTHR43884:SF12">
    <property type="entry name" value="ISOVALERYL-COA DEHYDROGENASE, MITOCHONDRIAL-RELATED"/>
    <property type="match status" value="1"/>
</dbReference>
<dbReference type="EMBL" id="CAJZAG010000005">
    <property type="protein sequence ID" value="CAG9173272.1"/>
    <property type="molecule type" value="Genomic_DNA"/>
</dbReference>
<dbReference type="Gene3D" id="1.10.540.10">
    <property type="entry name" value="Acyl-CoA dehydrogenase/oxidase, N-terminal domain"/>
    <property type="match status" value="1"/>
</dbReference>
<dbReference type="InterPro" id="IPR036250">
    <property type="entry name" value="AcylCo_DH-like_C"/>
</dbReference>
<gene>
    <name evidence="5" type="primary">soxC_1</name>
    <name evidence="5" type="ORF">LMG32289_02817</name>
</gene>
<evidence type="ECO:0000256" key="1">
    <source>
        <dbReference type="ARBA" id="ARBA00023002"/>
    </source>
</evidence>
<sequence>MTLLSTPAPRPDDPASRPAAAPAPARTPDRIRDDAEAIAVAHRLAEQFAQDAVQRDRGRQLPWAELDALSTSGLLAITVPRKFGGAGVSTGTLAEVIAILAAADGSIGQIPQNHYYALEVLRVGGTEAQQQWLYDRVLAGERLGNALAEIGHKDFKRRTRLVPDGDGFRVTGQKFYCTGAVFAHWIPTLVVAEEGEGEIKKQVTYLAIVPREAAGVSIVDDWDGFGQRVTGSGSVAFDNVRVEKEWVLPFLASFESPTTIGPFAQILHAAIDLGIGRGAFAATLPFIRDRARPWIDSGVTRASDDPLTIHHVGEVRVSLCAAEALVRRSSRFLDAAQQAPDERSVAAASIAVAEARAATTNASLLAGTRLFELGGTASTLDGLGLDRFWRNARTHTLHDPVRWKYHAIGNYYLNDKLPTRHGAL</sequence>
<name>A0ABM8X0A5_9BURK</name>
<accession>A0ABM8X0A5</accession>
<dbReference type="Pfam" id="PF08028">
    <property type="entry name" value="Acyl-CoA_dh_2"/>
    <property type="match status" value="1"/>
</dbReference>
<feature type="region of interest" description="Disordered" evidence="2">
    <location>
        <begin position="1"/>
        <end position="32"/>
    </location>
</feature>
<reference evidence="5 6" key="1">
    <citation type="submission" date="2021-08" db="EMBL/GenBank/DDBJ databases">
        <authorList>
            <person name="Peeters C."/>
        </authorList>
    </citation>
    <scope>NUCLEOTIDE SEQUENCE [LARGE SCALE GENOMIC DNA]</scope>
    <source>
        <strain evidence="5 6">LMG 32289</strain>
    </source>
</reference>
<evidence type="ECO:0000313" key="5">
    <source>
        <dbReference type="EMBL" id="CAG9173272.1"/>
    </source>
</evidence>
<evidence type="ECO:0000256" key="2">
    <source>
        <dbReference type="SAM" id="MobiDB-lite"/>
    </source>
</evidence>
<comment type="caution">
    <text evidence="5">The sequence shown here is derived from an EMBL/GenBank/DDBJ whole genome shotgun (WGS) entry which is preliminary data.</text>
</comment>
<dbReference type="PANTHER" id="PTHR43884">
    <property type="entry name" value="ACYL-COA DEHYDROGENASE"/>
    <property type="match status" value="1"/>
</dbReference>
<dbReference type="Gene3D" id="1.20.140.10">
    <property type="entry name" value="Butyryl-CoA Dehydrogenase, subunit A, domain 3"/>
    <property type="match status" value="1"/>
</dbReference>
<dbReference type="RefSeq" id="WP_223989137.1">
    <property type="nucleotide sequence ID" value="NZ_CAJZAG010000005.1"/>
</dbReference>
<dbReference type="PIRSF" id="PIRSF016578">
    <property type="entry name" value="HsaA"/>
    <property type="match status" value="1"/>
</dbReference>
<feature type="domain" description="Acyl-CoA dehydrogenase/oxidase N-terminal" evidence="3">
    <location>
        <begin position="43"/>
        <end position="141"/>
    </location>
</feature>
<organism evidence="5 6">
    <name type="scientific">Cupriavidus pampae</name>
    <dbReference type="NCBI Taxonomy" id="659251"/>
    <lineage>
        <taxon>Bacteria</taxon>
        <taxon>Pseudomonadati</taxon>
        <taxon>Pseudomonadota</taxon>
        <taxon>Betaproteobacteria</taxon>
        <taxon>Burkholderiales</taxon>
        <taxon>Burkholderiaceae</taxon>
        <taxon>Cupriavidus</taxon>
    </lineage>
</organism>
<dbReference type="SUPFAM" id="SSF47203">
    <property type="entry name" value="Acyl-CoA dehydrogenase C-terminal domain-like"/>
    <property type="match status" value="1"/>
</dbReference>
<dbReference type="InterPro" id="IPR037069">
    <property type="entry name" value="AcylCoA_DH/ox_N_sf"/>
</dbReference>
<dbReference type="InterPro" id="IPR023922">
    <property type="entry name" value="S04_starv_induced_SfnB"/>
</dbReference>
<feature type="compositionally biased region" description="Low complexity" evidence="2">
    <location>
        <begin position="16"/>
        <end position="26"/>
    </location>
</feature>
<dbReference type="NCBIfam" id="TIGR04022">
    <property type="entry name" value="sulfur_SfnB"/>
    <property type="match status" value="1"/>
</dbReference>
<evidence type="ECO:0000259" key="3">
    <source>
        <dbReference type="Pfam" id="PF02771"/>
    </source>
</evidence>
<evidence type="ECO:0000259" key="4">
    <source>
        <dbReference type="Pfam" id="PF08028"/>
    </source>
</evidence>
<evidence type="ECO:0000313" key="6">
    <source>
        <dbReference type="Proteomes" id="UP000706525"/>
    </source>
</evidence>
<dbReference type="InterPro" id="IPR046373">
    <property type="entry name" value="Acyl-CoA_Oxase/DH_mid-dom_sf"/>
</dbReference>
<dbReference type="Proteomes" id="UP000706525">
    <property type="component" value="Unassembled WGS sequence"/>
</dbReference>
<protein>
    <submittedName>
        <fullName evidence="5">Dibenzothiophene desulfurization enzyme C</fullName>
    </submittedName>
</protein>